<proteinExistence type="predicted"/>
<feature type="transmembrane region" description="Helical" evidence="1">
    <location>
        <begin position="54"/>
        <end position="75"/>
    </location>
</feature>
<feature type="transmembrane region" description="Helical" evidence="1">
    <location>
        <begin position="171"/>
        <end position="194"/>
    </location>
</feature>
<dbReference type="RefSeq" id="WP_310913752.1">
    <property type="nucleotide sequence ID" value="NZ_JAVLVT010000010.1"/>
</dbReference>
<feature type="domain" description="CAAX prenyl protease 2/Lysostaphin resistance protein A-like" evidence="2">
    <location>
        <begin position="152"/>
        <end position="233"/>
    </location>
</feature>
<keyword evidence="3" id="KW-0378">Hydrolase</keyword>
<evidence type="ECO:0000313" key="4">
    <source>
        <dbReference type="Proteomes" id="UP001250214"/>
    </source>
</evidence>
<feature type="transmembrane region" description="Helical" evidence="1">
    <location>
        <begin position="95"/>
        <end position="115"/>
    </location>
</feature>
<gene>
    <name evidence="3" type="ORF">RIF23_17985</name>
</gene>
<evidence type="ECO:0000259" key="2">
    <source>
        <dbReference type="Pfam" id="PF02517"/>
    </source>
</evidence>
<keyword evidence="1" id="KW-1133">Transmembrane helix</keyword>
<keyword evidence="1" id="KW-0812">Transmembrane</keyword>
<dbReference type="EC" id="3.4.-.-" evidence="3"/>
<dbReference type="Proteomes" id="UP001250214">
    <property type="component" value="Unassembled WGS sequence"/>
</dbReference>
<evidence type="ECO:0000256" key="1">
    <source>
        <dbReference type="SAM" id="Phobius"/>
    </source>
</evidence>
<dbReference type="InterPro" id="IPR003675">
    <property type="entry name" value="Rce1/LyrA-like_dom"/>
</dbReference>
<dbReference type="EMBL" id="JAVLVT010000010">
    <property type="protein sequence ID" value="MDS1272182.1"/>
    <property type="molecule type" value="Genomic_DNA"/>
</dbReference>
<reference evidence="4" key="1">
    <citation type="submission" date="2023-07" db="EMBL/GenBank/DDBJ databases">
        <title>Novel species in the genus Lipingzhangella isolated from Sambhar Salt Lake.</title>
        <authorList>
            <person name="Jiya N."/>
            <person name="Kajale S."/>
            <person name="Sharma A."/>
        </authorList>
    </citation>
    <scope>NUCLEOTIDE SEQUENCE [LARGE SCALE GENOMIC DNA]</scope>
    <source>
        <strain evidence="4">LS1_29</strain>
    </source>
</reference>
<sequence>MPWSETDPGLSAIAFVLAVILLVYTALGQPLLGWWLRRWVERRRQSTPGALRRFYLVTVAVQTSWIVLAALILLTSPQLTASDLGLRIPHAWLPIAAGALGLGAALGAIWLIDWARSRAGERRSRGESTDPAADLVSVLSPHTRPERRLYGASLIVAGVAEEVLYRALLPVILVVVGLPWWIAVAAAVVLFALAHVYQGWWGLVGPGLFGALLMALYIGTGSLLVPILVHLGVAVWTLARTGRGRRHR</sequence>
<accession>A0ABU2HA47</accession>
<protein>
    <submittedName>
        <fullName evidence="3">CPBP family intramembrane glutamic endopeptidase</fullName>
        <ecNumber evidence="3">3.4.-.-</ecNumber>
    </submittedName>
</protein>
<dbReference type="GO" id="GO:0016787">
    <property type="term" value="F:hydrolase activity"/>
    <property type="evidence" value="ECO:0007669"/>
    <property type="project" value="UniProtKB-KW"/>
</dbReference>
<feature type="transmembrane region" description="Helical" evidence="1">
    <location>
        <begin position="214"/>
        <end position="239"/>
    </location>
</feature>
<comment type="caution">
    <text evidence="3">The sequence shown here is derived from an EMBL/GenBank/DDBJ whole genome shotgun (WGS) entry which is preliminary data.</text>
</comment>
<dbReference type="Pfam" id="PF02517">
    <property type="entry name" value="Rce1-like"/>
    <property type="match status" value="1"/>
</dbReference>
<keyword evidence="1" id="KW-0472">Membrane</keyword>
<evidence type="ECO:0000313" key="3">
    <source>
        <dbReference type="EMBL" id="MDS1272182.1"/>
    </source>
</evidence>
<organism evidence="3 4">
    <name type="scientific">Lipingzhangella rawalii</name>
    <dbReference type="NCBI Taxonomy" id="2055835"/>
    <lineage>
        <taxon>Bacteria</taxon>
        <taxon>Bacillati</taxon>
        <taxon>Actinomycetota</taxon>
        <taxon>Actinomycetes</taxon>
        <taxon>Streptosporangiales</taxon>
        <taxon>Nocardiopsidaceae</taxon>
        <taxon>Lipingzhangella</taxon>
    </lineage>
</organism>
<keyword evidence="4" id="KW-1185">Reference proteome</keyword>
<name>A0ABU2HA47_9ACTN</name>
<feature type="transmembrane region" description="Helical" evidence="1">
    <location>
        <begin position="12"/>
        <end position="34"/>
    </location>
</feature>